<accession>A0AAT9F865</accession>
<evidence type="ECO:0000313" key="1">
    <source>
        <dbReference type="EMBL" id="BAP01026.1"/>
    </source>
</evidence>
<sequence>MNKYSVNFEISDKKIDVNIATINTASFSSVFARSIAQWDFEILQNLINEVKLFIKNKLPSKKNIIEYTLILDDAMVQNEILHNSYEVKVEHQVKVAHKDKLDKYLLSARNNPNYYVISQAPFMYETVFNGESKKYAHFPLNKNANKIIFYHSMVLIDKKDTKYTAIVKTFSQNSIEFKRILLSSTCQNVLQEKNTHSVLVELNWDSIIINGFFNSIPVWKQKYNLNFEAFFANIAKKYNHSITVAKHIVNAVVNNWNFHLKNANEDSKERTIFQALGNLMCKFVFKMITQSYNDNYGQGQYVDYIISGIQPKYLEYLSKQYTSLNVSAIDLSMAQNTNLTPAQLGASVFANGNKVINLANTLTDIENLRPKNFLQKIFGFSKNYNA</sequence>
<proteinExistence type="predicted"/>
<dbReference type="EMBL" id="AP013353">
    <property type="protein sequence ID" value="BAP01026.1"/>
    <property type="molecule type" value="Genomic_DNA"/>
</dbReference>
<reference evidence="1" key="2">
    <citation type="journal article" date="2014" name="Genome Announc.">
        <title>Complete Genome Sequence of Mycoplasma californicum Strain HAZ160_1 from Bovine Mastitic Milk in Japan.</title>
        <authorList>
            <person name="Hata E."/>
            <person name="Murakami K."/>
        </authorList>
    </citation>
    <scope>NUCLEOTIDE SEQUENCE</scope>
    <source>
        <strain evidence="1">HAZ160_1</strain>
    </source>
</reference>
<dbReference type="KEGG" id="mcm:MCAL160_0447"/>
<dbReference type="RefSeq" id="WP_041103038.1">
    <property type="nucleotide sequence ID" value="NZ_AP013353.1"/>
</dbReference>
<dbReference type="NCBIfam" id="NF045943">
    <property type="entry name" value="MAG3720_fam"/>
    <property type="match status" value="1"/>
</dbReference>
<reference evidence="1" key="3">
    <citation type="journal article" date="2019" name="Vet. Microbiol.">
        <title>Mutations associated with change of susceptibility to lincosamides and/or macrolides in field and laboratory-derived Mycoplasma californicum strains in Japan, and development of a rapid detection method for these mutations.</title>
        <authorList>
            <person name="Hata E."/>
            <person name="Nagai K."/>
            <person name="Murakami K."/>
        </authorList>
    </citation>
    <scope>NUCLEOTIDE SEQUENCE</scope>
    <source>
        <strain evidence="1">HAZ160_1</strain>
    </source>
</reference>
<protein>
    <submittedName>
        <fullName evidence="1">Uncharacterized protein</fullName>
    </submittedName>
</protein>
<organism evidence="1">
    <name type="scientific">Mycoplasmopsis californica HAZ160_1</name>
    <dbReference type="NCBI Taxonomy" id="1397850"/>
    <lineage>
        <taxon>Bacteria</taxon>
        <taxon>Bacillati</taxon>
        <taxon>Mycoplasmatota</taxon>
        <taxon>Mycoplasmoidales</taxon>
        <taxon>Metamycoplasmataceae</taxon>
        <taxon>Mycoplasmopsis</taxon>
    </lineage>
</organism>
<reference evidence="1" key="4">
    <citation type="submission" date="2024-06" db="EMBL/GenBank/DDBJ databases">
        <authorList>
            <consortium name="Mycoplasma californicum genome sequencing consortium"/>
            <person name="Hata E."/>
            <person name="Tanaka K."/>
            <person name="Tamamura Y."/>
        </authorList>
    </citation>
    <scope>NUCLEOTIDE SEQUENCE</scope>
    <source>
        <strain evidence="1">HAZ160_1</strain>
    </source>
</reference>
<gene>
    <name evidence="1" type="ORF">MCAL160_0447</name>
</gene>
<reference evidence="1" key="1">
    <citation type="journal article" date="2014" name="Appl. Environ. Microbiol.">
        <title>Molecular Epidemiology of Cases of Mycoplasma californicum Infection in Japan.</title>
        <authorList>
            <person name="Hata E."/>
            <person name="Suzuki K."/>
            <person name="Hanyu H."/>
            <person name="Itoh M."/>
            <person name="Higuchi H."/>
            <person name="Kobayashi H."/>
        </authorList>
    </citation>
    <scope>NUCLEOTIDE SEQUENCE</scope>
    <source>
        <strain evidence="1">HAZ160_1</strain>
    </source>
</reference>
<name>A0AAT9F865_9BACT</name>
<dbReference type="AlphaFoldDB" id="A0AAT9F865"/>